<accession>A0A015URG2</accession>
<dbReference type="AlphaFoldDB" id="A0A015URG2"/>
<dbReference type="Gene3D" id="3.30.70.890">
    <property type="entry name" value="GHMP kinase, C-terminal domain"/>
    <property type="match status" value="1"/>
</dbReference>
<feature type="non-terminal residue" evidence="2">
    <location>
        <position position="1"/>
    </location>
</feature>
<dbReference type="InterPro" id="IPR001174">
    <property type="entry name" value="HddA/FKP"/>
</dbReference>
<proteinExistence type="predicted"/>
<feature type="domain" description="GHMP kinase C-terminal" evidence="1">
    <location>
        <begin position="35"/>
        <end position="107"/>
    </location>
</feature>
<reference evidence="2 3" key="1">
    <citation type="submission" date="2014-02" db="EMBL/GenBank/DDBJ databases">
        <authorList>
            <person name="Sears C."/>
            <person name="Carroll K."/>
            <person name="Sack B.R."/>
            <person name="Qadri F."/>
            <person name="Myers L.L."/>
            <person name="Chung G.-T."/>
            <person name="Escheverria P."/>
            <person name="Fraser C.M."/>
            <person name="Sadzewicz L."/>
            <person name="Shefchek K.A."/>
            <person name="Tallon L."/>
            <person name="Das S.P."/>
            <person name="Daugherty S."/>
            <person name="Mongodin E.F."/>
        </authorList>
    </citation>
    <scope>NUCLEOTIDE SEQUENCE [LARGE SCALE GENOMIC DNA]</scope>
    <source>
        <strain evidence="3">3988T(B)14</strain>
    </source>
</reference>
<dbReference type="SUPFAM" id="SSF55060">
    <property type="entry name" value="GHMP Kinase, C-terminal domain"/>
    <property type="match status" value="1"/>
</dbReference>
<sequence length="137" mass="15189">KNTFSNPQDKVKQLLDILSLVDEAESILSDKNVSLNEFGKLLDLTWKLKKGTGTKVTLSSIDDIYNKALQAGVIGGKLLGAGGGGFLLFYVEKDKQEYVKKALSELMAVPFNFEDEGASIVYYKPIVYIPRKEIILK</sequence>
<dbReference type="PRINTS" id="PR00960">
    <property type="entry name" value="LMBPPROTEIN"/>
</dbReference>
<organism evidence="2 3">
    <name type="scientific">Bacteroides fragilis str. 3988T(B)14</name>
    <dbReference type="NCBI Taxonomy" id="1339315"/>
    <lineage>
        <taxon>Bacteria</taxon>
        <taxon>Pseudomonadati</taxon>
        <taxon>Bacteroidota</taxon>
        <taxon>Bacteroidia</taxon>
        <taxon>Bacteroidales</taxon>
        <taxon>Bacteroidaceae</taxon>
        <taxon>Bacteroides</taxon>
    </lineage>
</organism>
<keyword evidence="2" id="KW-0418">Kinase</keyword>
<comment type="caution">
    <text evidence="2">The sequence shown here is derived from an EMBL/GenBank/DDBJ whole genome shotgun (WGS) entry which is preliminary data.</text>
</comment>
<evidence type="ECO:0000313" key="2">
    <source>
        <dbReference type="EMBL" id="EXY76408.1"/>
    </source>
</evidence>
<name>A0A015URG2_BACFG</name>
<gene>
    <name evidence="2" type="ORF">M124_4711</name>
</gene>
<dbReference type="Pfam" id="PF08544">
    <property type="entry name" value="GHMP_kinases_C"/>
    <property type="match status" value="1"/>
</dbReference>
<dbReference type="InterPro" id="IPR013750">
    <property type="entry name" value="GHMP_kinase_C_dom"/>
</dbReference>
<dbReference type="GO" id="GO:0016301">
    <property type="term" value="F:kinase activity"/>
    <property type="evidence" value="ECO:0007669"/>
    <property type="project" value="UniProtKB-KW"/>
</dbReference>
<keyword evidence="2" id="KW-0808">Transferase</keyword>
<dbReference type="EMBL" id="JGCY01000162">
    <property type="protein sequence ID" value="EXY76408.1"/>
    <property type="molecule type" value="Genomic_DNA"/>
</dbReference>
<dbReference type="InterPro" id="IPR036554">
    <property type="entry name" value="GHMP_kinase_C_sf"/>
</dbReference>
<evidence type="ECO:0000313" key="3">
    <source>
        <dbReference type="Proteomes" id="UP000020529"/>
    </source>
</evidence>
<dbReference type="GO" id="GO:0005524">
    <property type="term" value="F:ATP binding"/>
    <property type="evidence" value="ECO:0007669"/>
    <property type="project" value="InterPro"/>
</dbReference>
<dbReference type="PATRIC" id="fig|1339315.3.peg.617"/>
<protein>
    <submittedName>
        <fullName evidence="2">GHMP kinase family protein</fullName>
    </submittedName>
</protein>
<dbReference type="Proteomes" id="UP000020529">
    <property type="component" value="Unassembled WGS sequence"/>
</dbReference>
<evidence type="ECO:0000259" key="1">
    <source>
        <dbReference type="Pfam" id="PF08544"/>
    </source>
</evidence>